<evidence type="ECO:0000313" key="4">
    <source>
        <dbReference type="EMBL" id="KAJ6258550.1"/>
    </source>
</evidence>
<evidence type="ECO:0000256" key="3">
    <source>
        <dbReference type="SAM" id="SignalP"/>
    </source>
</evidence>
<dbReference type="EMBL" id="JAQGDS010000008">
    <property type="protein sequence ID" value="KAJ6258550.1"/>
    <property type="molecule type" value="Genomic_DNA"/>
</dbReference>
<keyword evidence="2" id="KW-0472">Membrane</keyword>
<feature type="compositionally biased region" description="Low complexity" evidence="1">
    <location>
        <begin position="34"/>
        <end position="188"/>
    </location>
</feature>
<gene>
    <name evidence="4" type="ORF">Dda_6594</name>
</gene>
<name>A0AAD6NHJ7_DREDA</name>
<feature type="region of interest" description="Disordered" evidence="1">
    <location>
        <begin position="438"/>
        <end position="459"/>
    </location>
</feature>
<keyword evidence="5" id="KW-1185">Reference proteome</keyword>
<feature type="compositionally biased region" description="Low complexity" evidence="1">
    <location>
        <begin position="695"/>
        <end position="728"/>
    </location>
</feature>
<comment type="caution">
    <text evidence="4">The sequence shown here is derived from an EMBL/GenBank/DDBJ whole genome shotgun (WGS) entry which is preliminary data.</text>
</comment>
<feature type="compositionally biased region" description="Low complexity" evidence="1">
    <location>
        <begin position="658"/>
        <end position="675"/>
    </location>
</feature>
<feature type="signal peptide" evidence="3">
    <location>
        <begin position="1"/>
        <end position="20"/>
    </location>
</feature>
<feature type="chain" id="PRO_5042019676" evidence="3">
    <location>
        <begin position="21"/>
        <end position="1217"/>
    </location>
</feature>
<feature type="compositionally biased region" description="Polar residues" evidence="1">
    <location>
        <begin position="626"/>
        <end position="637"/>
    </location>
</feature>
<feature type="region of interest" description="Disordered" evidence="1">
    <location>
        <begin position="1152"/>
        <end position="1182"/>
    </location>
</feature>
<reference evidence="4" key="1">
    <citation type="submission" date="2023-01" db="EMBL/GenBank/DDBJ databases">
        <title>The chitinases involved in constricting ring structure development in the nematode-trapping fungus Drechslerella dactyloides.</title>
        <authorList>
            <person name="Wang R."/>
            <person name="Zhang L."/>
            <person name="Tang P."/>
            <person name="Li S."/>
            <person name="Liang L."/>
        </authorList>
    </citation>
    <scope>NUCLEOTIDE SEQUENCE</scope>
    <source>
        <strain evidence="4">YMF1.00031</strain>
    </source>
</reference>
<keyword evidence="2" id="KW-1133">Transmembrane helix</keyword>
<dbReference type="AlphaFoldDB" id="A0AAD6NHJ7"/>
<sequence>MRLPAAVVLLLLYAAGPVVGQGVLQEVNPDVVDTTTSTPEIVSTTPITSETSTTTTPTPEPTTSTTTTSVEETSTSSSFTTSTPTSTPEISTTSTSSTTSTETTTEISTETSTTETSTETSTETPTSTSISSTETSTTETSTTETTTTETSTTETSTTETSSTTATETSTTSTSTTDSSTTFTTSTTPDIFILGISTTTTESSSTTTTESSSSTTEETSSTTTTESTTTTSTTSESSTSTDTTTSTSATESTSSTSSSSSESSTSTSTSSESSTSSTSTTTDSSTSTSTTSSSSTSSSETSSSTTSSETSSETSSTSSSTTDSSSSSTSSDTSSSSSSSTSSTSSETSSSTSSESSSSTSSSTSESSTTTSSNSTTTDTSSTSSEETSSSTSTSRARITEYVRPTARCTVAGARCNFMQMEVEPTVYIVTTLTVDPSATTAKPAGPNDTPATPLAGNTDVTTISPGDPILRETDNIVPSSFLTQSESSYEDYATTIQFVFNYNLPFDPSDPEPTGDDVITSSASAPCPDDTVLVTIPAGARYTLSAPKYCVEYQFFANFTRTQAITTKTAVVIETKGQAQTDNAGFGANSMPKGQDMTETIPPNQKTQNQPVETGVPFFGGGVGRSSGNPNEQNQNPTPDPRPANGPFQPATGDQNRQQTQDPGPQGPGQKSQDPNQPPEQGPVQRPTGGGGGQPPSQGPNVPASNPAVNPASNPAVNPAVNPGSNPSNPQPSGRPGPGSQLPNSNPAANPTDSNARPQETFNPDDFTAVMGPIYTGRPAPGQTAGPNPGPTRNSIPQPSVEAVPGVTTINGVRTTTTGYVGITMVPGRTTVRMPNGQTAIMTVLTESRIPLTSFTPTISAGPVVTTINGRRTTLLNVQQVTAVPTVIPVTTTINGRRTVISSTFYLPSTVQVPQFTPFLTTTLAPTIINGIPTFGPSIVTLAPIVRTTFLTEVEDGTTRIRETTYIVPATSTLPNPLLQTIKLTTEIGGTTTTVDFPVSLSASPTSRVITTTIDGTQRVITTTFFVPRGTPVIDLPSAILKTTTIDGRETVLSEFYSIRPVTITTSINGRKTILLVPSIVPITTPARFFSTSYVSTRIDGRPTSFAEVYFLEPTRITTVISGRTTTIDTTVPVLFNGAELPEATTTAGVIGNFGNSTTNSTSNVTRPSVPKSEETPTGTVSLIRPTQDRGAATSLGLSSILVYIGAVFSSLLLVLV</sequence>
<dbReference type="Proteomes" id="UP001221413">
    <property type="component" value="Unassembled WGS sequence"/>
</dbReference>
<feature type="region of interest" description="Disordered" evidence="1">
    <location>
        <begin position="581"/>
        <end position="803"/>
    </location>
</feature>
<evidence type="ECO:0000256" key="1">
    <source>
        <dbReference type="SAM" id="MobiDB-lite"/>
    </source>
</evidence>
<keyword evidence="3" id="KW-0732">Signal</keyword>
<feature type="compositionally biased region" description="Polar residues" evidence="1">
    <location>
        <begin position="597"/>
        <end position="612"/>
    </location>
</feature>
<feature type="compositionally biased region" description="Polar residues" evidence="1">
    <location>
        <begin position="742"/>
        <end position="762"/>
    </location>
</feature>
<organism evidence="4 5">
    <name type="scientific">Drechslerella dactyloides</name>
    <name type="common">Nematode-trapping fungus</name>
    <name type="synonym">Arthrobotrys dactyloides</name>
    <dbReference type="NCBI Taxonomy" id="74499"/>
    <lineage>
        <taxon>Eukaryota</taxon>
        <taxon>Fungi</taxon>
        <taxon>Dikarya</taxon>
        <taxon>Ascomycota</taxon>
        <taxon>Pezizomycotina</taxon>
        <taxon>Orbiliomycetes</taxon>
        <taxon>Orbiliales</taxon>
        <taxon>Orbiliaceae</taxon>
        <taxon>Drechslerella</taxon>
    </lineage>
</organism>
<protein>
    <submittedName>
        <fullName evidence="4">Uncharacterized protein</fullName>
    </submittedName>
</protein>
<feature type="region of interest" description="Disordered" evidence="1">
    <location>
        <begin position="34"/>
        <end position="398"/>
    </location>
</feature>
<evidence type="ECO:0000256" key="2">
    <source>
        <dbReference type="SAM" id="Phobius"/>
    </source>
</evidence>
<accession>A0AAD6NHJ7</accession>
<proteinExistence type="predicted"/>
<keyword evidence="2" id="KW-0812">Transmembrane</keyword>
<feature type="transmembrane region" description="Helical" evidence="2">
    <location>
        <begin position="1196"/>
        <end position="1216"/>
    </location>
</feature>
<feature type="compositionally biased region" description="Low complexity" evidence="1">
    <location>
        <begin position="196"/>
        <end position="394"/>
    </location>
</feature>
<evidence type="ECO:0000313" key="5">
    <source>
        <dbReference type="Proteomes" id="UP001221413"/>
    </source>
</evidence>